<proteinExistence type="predicted"/>
<keyword evidence="2" id="KW-1185">Reference proteome</keyword>
<name>A0A8X6Y2J0_9ARAC</name>
<gene>
    <name evidence="1" type="primary">AVEN_257707_1</name>
    <name evidence="1" type="ORF">TNIN_226451</name>
</gene>
<dbReference type="InterPro" id="IPR012337">
    <property type="entry name" value="RNaseH-like_sf"/>
</dbReference>
<dbReference type="OrthoDB" id="6429540at2759"/>
<dbReference type="SUPFAM" id="SSF53098">
    <property type="entry name" value="Ribonuclease H-like"/>
    <property type="match status" value="1"/>
</dbReference>
<dbReference type="EMBL" id="BMAV01013806">
    <property type="protein sequence ID" value="GFY61739.1"/>
    <property type="molecule type" value="Genomic_DNA"/>
</dbReference>
<organism evidence="1 2">
    <name type="scientific">Trichonephila inaurata madagascariensis</name>
    <dbReference type="NCBI Taxonomy" id="2747483"/>
    <lineage>
        <taxon>Eukaryota</taxon>
        <taxon>Metazoa</taxon>
        <taxon>Ecdysozoa</taxon>
        <taxon>Arthropoda</taxon>
        <taxon>Chelicerata</taxon>
        <taxon>Arachnida</taxon>
        <taxon>Araneae</taxon>
        <taxon>Araneomorphae</taxon>
        <taxon>Entelegynae</taxon>
        <taxon>Araneoidea</taxon>
        <taxon>Nephilidae</taxon>
        <taxon>Trichonephila</taxon>
        <taxon>Trichonephila inaurata</taxon>
    </lineage>
</organism>
<evidence type="ECO:0000313" key="1">
    <source>
        <dbReference type="EMBL" id="GFY61739.1"/>
    </source>
</evidence>
<dbReference type="Proteomes" id="UP000886998">
    <property type="component" value="Unassembled WGS sequence"/>
</dbReference>
<protein>
    <submittedName>
        <fullName evidence="1">DNA_pol_B_exo1 domain-containing protein</fullName>
    </submittedName>
</protein>
<comment type="caution">
    <text evidence="1">The sequence shown here is derived from an EMBL/GenBank/DDBJ whole genome shotgun (WGS) entry which is preliminary data.</text>
</comment>
<sequence>MDGGVVPPTGLEKTMKFLGLVCTKGNRRQGLRSWLLYRFLDAPPLGRTGLLIGYDLPGFKLDDVARMKLNETKVPVQSTGLWSWYTHPQVTAHLLQQSSAEECYEFLNPRLSPGANLVKDIVFFKKDSFLVYRLFEKEMVLSFLVERANFTAWDAVQALHMGNSSFLLELFKTYGTCLGYFVNTIFKSPVELKMLLYWSPKTKRIKGL</sequence>
<dbReference type="AlphaFoldDB" id="A0A8X6Y2J0"/>
<reference evidence="1" key="1">
    <citation type="submission" date="2020-08" db="EMBL/GenBank/DDBJ databases">
        <title>Multicomponent nature underlies the extraordinary mechanical properties of spider dragline silk.</title>
        <authorList>
            <person name="Kono N."/>
            <person name="Nakamura H."/>
            <person name="Mori M."/>
            <person name="Yoshida Y."/>
            <person name="Ohtoshi R."/>
            <person name="Malay A.D."/>
            <person name="Moran D.A.P."/>
            <person name="Tomita M."/>
            <person name="Numata K."/>
            <person name="Arakawa K."/>
        </authorList>
    </citation>
    <scope>NUCLEOTIDE SEQUENCE</scope>
</reference>
<evidence type="ECO:0000313" key="2">
    <source>
        <dbReference type="Proteomes" id="UP000886998"/>
    </source>
</evidence>
<accession>A0A8X6Y2J0</accession>